<evidence type="ECO:0000256" key="11">
    <source>
        <dbReference type="ARBA" id="ARBA00047984"/>
    </source>
</evidence>
<keyword evidence="12" id="KW-0175">Coiled coil</keyword>
<evidence type="ECO:0000256" key="2">
    <source>
        <dbReference type="ARBA" id="ARBA00005601"/>
    </source>
</evidence>
<dbReference type="InterPro" id="IPR027417">
    <property type="entry name" value="P-loop_NTPase"/>
</dbReference>
<keyword evidence="8" id="KW-0067">ATP-binding</keyword>
<feature type="domain" description="Helicase MOV-10-like beta-barrel" evidence="16">
    <location>
        <begin position="367"/>
        <end position="436"/>
    </location>
</feature>
<organism evidence="17 18">
    <name type="scientific">Amanita muscaria (strain Koide BX008)</name>
    <dbReference type="NCBI Taxonomy" id="946122"/>
    <lineage>
        <taxon>Eukaryota</taxon>
        <taxon>Fungi</taxon>
        <taxon>Dikarya</taxon>
        <taxon>Basidiomycota</taxon>
        <taxon>Agaricomycotina</taxon>
        <taxon>Agaricomycetes</taxon>
        <taxon>Agaricomycetidae</taxon>
        <taxon>Agaricales</taxon>
        <taxon>Pluteineae</taxon>
        <taxon>Amanitaceae</taxon>
        <taxon>Amanita</taxon>
    </lineage>
</organism>
<evidence type="ECO:0000313" key="18">
    <source>
        <dbReference type="Proteomes" id="UP000054549"/>
    </source>
</evidence>
<evidence type="ECO:0000256" key="7">
    <source>
        <dbReference type="ARBA" id="ARBA00022806"/>
    </source>
</evidence>
<dbReference type="Gene3D" id="3.40.50.300">
    <property type="entry name" value="P-loop containing nucleotide triphosphate hydrolases"/>
    <property type="match status" value="2"/>
</dbReference>
<keyword evidence="18" id="KW-1185">Reference proteome</keyword>
<dbReference type="GO" id="GO:0032574">
    <property type="term" value="F:5'-3' RNA helicase activity"/>
    <property type="evidence" value="ECO:0007669"/>
    <property type="project" value="InterPro"/>
</dbReference>
<comment type="catalytic activity">
    <reaction evidence="11">
        <text>ATP + H2O = ADP + phosphate + H(+)</text>
        <dbReference type="Rhea" id="RHEA:13065"/>
        <dbReference type="ChEBI" id="CHEBI:15377"/>
        <dbReference type="ChEBI" id="CHEBI:15378"/>
        <dbReference type="ChEBI" id="CHEBI:30616"/>
        <dbReference type="ChEBI" id="CHEBI:43474"/>
        <dbReference type="ChEBI" id="CHEBI:456216"/>
        <dbReference type="EC" id="3.6.4.13"/>
    </reaction>
</comment>
<feature type="domain" description="DNA2/NAM7 helicase helicase" evidence="14">
    <location>
        <begin position="599"/>
        <end position="673"/>
    </location>
</feature>
<dbReference type="InterPro" id="IPR041677">
    <property type="entry name" value="DNA2/NAM7_AAA_11"/>
</dbReference>
<accession>A0A0C2SD31</accession>
<evidence type="ECO:0000256" key="12">
    <source>
        <dbReference type="SAM" id="Coils"/>
    </source>
</evidence>
<feature type="compositionally biased region" description="Acidic residues" evidence="13">
    <location>
        <begin position="68"/>
        <end position="79"/>
    </location>
</feature>
<comment type="subcellular location">
    <subcellularLocation>
        <location evidence="1">Cytoplasm</location>
        <location evidence="1">Cytoplasmic ribonucleoprotein granule</location>
    </subcellularLocation>
</comment>
<dbReference type="GO" id="GO:0005524">
    <property type="term" value="F:ATP binding"/>
    <property type="evidence" value="ECO:0007669"/>
    <property type="project" value="UniProtKB-KW"/>
</dbReference>
<evidence type="ECO:0000259" key="14">
    <source>
        <dbReference type="Pfam" id="PF13086"/>
    </source>
</evidence>
<keyword evidence="9" id="KW-0694">RNA-binding</keyword>
<feature type="region of interest" description="Disordered" evidence="13">
    <location>
        <begin position="47"/>
        <end position="86"/>
    </location>
</feature>
<dbReference type="GO" id="GO:0036464">
    <property type="term" value="C:cytoplasmic ribonucleoprotein granule"/>
    <property type="evidence" value="ECO:0007669"/>
    <property type="project" value="UniProtKB-SubCell"/>
</dbReference>
<dbReference type="PANTHER" id="PTHR45418">
    <property type="entry name" value="CANCER/TESTIS ANTIGEN 55"/>
    <property type="match status" value="1"/>
</dbReference>
<dbReference type="Pfam" id="PF13086">
    <property type="entry name" value="AAA_11"/>
    <property type="match status" value="2"/>
</dbReference>
<dbReference type="STRING" id="946122.A0A0C2SD31"/>
<evidence type="ECO:0000256" key="4">
    <source>
        <dbReference type="ARBA" id="ARBA00022490"/>
    </source>
</evidence>
<dbReference type="EMBL" id="KN818291">
    <property type="protein sequence ID" value="KIL60910.1"/>
    <property type="molecule type" value="Genomic_DNA"/>
</dbReference>
<dbReference type="HOGENOM" id="CLU_001666_6_3_1"/>
<evidence type="ECO:0000256" key="8">
    <source>
        <dbReference type="ARBA" id="ARBA00022840"/>
    </source>
</evidence>
<evidence type="ECO:0000259" key="16">
    <source>
        <dbReference type="Pfam" id="PF21634"/>
    </source>
</evidence>
<dbReference type="Proteomes" id="UP000054549">
    <property type="component" value="Unassembled WGS sequence"/>
</dbReference>
<dbReference type="GO" id="GO:0016787">
    <property type="term" value="F:hydrolase activity"/>
    <property type="evidence" value="ECO:0007669"/>
    <property type="project" value="UniProtKB-KW"/>
</dbReference>
<dbReference type="InParanoid" id="A0A0C2SD31"/>
<dbReference type="AlphaFoldDB" id="A0A0C2SD31"/>
<comment type="similarity">
    <text evidence="2">Belongs to the DNA2/NAM7 helicase family. SDE3 subfamily.</text>
</comment>
<dbReference type="GO" id="GO:0031047">
    <property type="term" value="P:regulatory ncRNA-mediated gene silencing"/>
    <property type="evidence" value="ECO:0007669"/>
    <property type="project" value="UniProtKB-KW"/>
</dbReference>
<sequence length="993" mass="113066">MVENRVCRYFFSEGGCRPARRGCRFRHDAFKCPCGVLVLNSFKNDHEKGKKHRQFTRQQRQTGAPTAADDEEEEEEEDTVVMPEEDKTEKCPRCQRILFAVDMDGHTAEHERQDRIRQMEEELAKAELDKEDVTVDSKEGIHFGVIEAGTAEKIKLNIRRIEGHGPSVQLINCFMRSSLQKDDSTSPFTASGIGRRLNVTTKRPLSVDIVFIPSYDGYHEDTLELVFAHSRGSQFVITRRVYGTAGSWGDHEELKPKGPYKKKKKYVPLAIEGRVFPSTRPPVWTGIRWVNIMPKFDPPQKLIRAAFKPNEAASRKAVKRFMPKDFNIETYGDWYQILLYIEGEQRQRELDMLYMQENAQLVGKSLKYELTVKGVADGRPSVLVGDYIHARKSGGFQNEDDAWYTGRVHAINGDVISLYFSEEFSHIRGTTYNIRFIYNRVPERRKHQAVTGSYKPMRALFPDKSHIQYGRVTSLEMEAIDVFNRDIEDNYQQWEAVTTICKQPPGSVPFIIFGPPGTGKTVTMVEAIRQVLLRNPDARILACAPSNTAADTLAAKLITLGESQLFRLNSLARPPKDLRSGLKPFSLINDNKIFAIPTKEELQKYRAIVSTCISAGVLWGIGFRKGHFTHIFIDEAGQGQEPDIMVPFLSLADDTTNLVLAGDHQQLGPSVNSQIATSYGLATSYLQRMMDREIYDDEDYGRGLTVVKLLQNFRSHPSILEFSNRHFYKFELIPSGDPMITHSLQNVEELPTKQFPIIFEGIIGKDQREETSPSFFNIDEVTVVKRYCQMLTLYNRKYNIRSEEIGVITPYHNQKCRIQRALYKEGLKGIKVGSVDEFQGQECRVIILSTVRSTPDHVSLDMKRSLGFVASPLRLNVAMTRAQALLIVVGNPIVLSLDPLWRSFLNYVHQKGGWRGVPISWNPEEPVNLQSYDGQYRSRAEAKMEDTLQRLRATVCQNLAQYNIDFDAGESGGEDADEEYLNTRETAMNRGED</sequence>
<protein>
    <recommendedName>
        <fullName evidence="3">RNA helicase</fullName>
        <ecNumber evidence="3">3.6.4.13</ecNumber>
    </recommendedName>
</protein>
<dbReference type="FunFam" id="3.40.50.300:FF:000608">
    <property type="entry name" value="Mov10 RISC complex RNA helicase"/>
    <property type="match status" value="1"/>
</dbReference>
<feature type="coiled-coil region" evidence="12">
    <location>
        <begin position="109"/>
        <end position="136"/>
    </location>
</feature>
<evidence type="ECO:0000256" key="13">
    <source>
        <dbReference type="SAM" id="MobiDB-lite"/>
    </source>
</evidence>
<dbReference type="PANTHER" id="PTHR45418:SF1">
    <property type="entry name" value="CANCER_TESTIS ANTIGEN 55"/>
    <property type="match status" value="1"/>
</dbReference>
<dbReference type="EC" id="3.6.4.13" evidence="3"/>
<name>A0A0C2SD31_AMAMK</name>
<evidence type="ECO:0000256" key="9">
    <source>
        <dbReference type="ARBA" id="ARBA00022884"/>
    </source>
</evidence>
<feature type="domain" description="DNA2/NAM7 helicase helicase" evidence="14">
    <location>
        <begin position="490"/>
        <end position="561"/>
    </location>
</feature>
<evidence type="ECO:0000256" key="1">
    <source>
        <dbReference type="ARBA" id="ARBA00004331"/>
    </source>
</evidence>
<dbReference type="InterPro" id="IPR041679">
    <property type="entry name" value="DNA2/NAM7-like_C"/>
</dbReference>
<keyword evidence="6" id="KW-0378">Hydrolase</keyword>
<keyword evidence="10" id="KW-0943">RNA-mediated gene silencing</keyword>
<dbReference type="InterPro" id="IPR049080">
    <property type="entry name" value="MOV-10-like_beta-barrel"/>
</dbReference>
<dbReference type="Pfam" id="PF21634">
    <property type="entry name" value="MOV-10_beta-barrel"/>
    <property type="match status" value="1"/>
</dbReference>
<dbReference type="InterPro" id="IPR047187">
    <property type="entry name" value="SF1_C_Upf1"/>
</dbReference>
<keyword evidence="4" id="KW-0963">Cytoplasm</keyword>
<dbReference type="CDD" id="cd18038">
    <property type="entry name" value="DEXXQc_Helz-like"/>
    <property type="match status" value="1"/>
</dbReference>
<evidence type="ECO:0000256" key="10">
    <source>
        <dbReference type="ARBA" id="ARBA00023158"/>
    </source>
</evidence>
<keyword evidence="5" id="KW-0547">Nucleotide-binding</keyword>
<evidence type="ECO:0000256" key="5">
    <source>
        <dbReference type="ARBA" id="ARBA00022741"/>
    </source>
</evidence>
<evidence type="ECO:0000256" key="6">
    <source>
        <dbReference type="ARBA" id="ARBA00022801"/>
    </source>
</evidence>
<proteinExistence type="inferred from homology"/>
<feature type="domain" description="DNA2/NAM7 helicase-like C-terminal" evidence="15">
    <location>
        <begin position="683"/>
        <end position="891"/>
    </location>
</feature>
<dbReference type="OrthoDB" id="6513042at2759"/>
<dbReference type="Pfam" id="PF13087">
    <property type="entry name" value="AAA_12"/>
    <property type="match status" value="1"/>
</dbReference>
<dbReference type="InterPro" id="IPR026122">
    <property type="entry name" value="MOV-10/SDE3_DEXXQ/H-box"/>
</dbReference>
<dbReference type="CDD" id="cd18808">
    <property type="entry name" value="SF1_C_Upf1"/>
    <property type="match status" value="1"/>
</dbReference>
<keyword evidence="7" id="KW-0347">Helicase</keyword>
<evidence type="ECO:0000256" key="3">
    <source>
        <dbReference type="ARBA" id="ARBA00012552"/>
    </source>
</evidence>
<feature type="region of interest" description="Disordered" evidence="13">
    <location>
        <begin position="969"/>
        <end position="993"/>
    </location>
</feature>
<dbReference type="SUPFAM" id="SSF52540">
    <property type="entry name" value="P-loop containing nucleoside triphosphate hydrolases"/>
    <property type="match status" value="1"/>
</dbReference>
<evidence type="ECO:0000313" key="17">
    <source>
        <dbReference type="EMBL" id="KIL60910.1"/>
    </source>
</evidence>
<evidence type="ECO:0000259" key="15">
    <source>
        <dbReference type="Pfam" id="PF13087"/>
    </source>
</evidence>
<dbReference type="GO" id="GO:0003723">
    <property type="term" value="F:RNA binding"/>
    <property type="evidence" value="ECO:0007669"/>
    <property type="project" value="UniProtKB-KW"/>
</dbReference>
<gene>
    <name evidence="17" type="ORF">M378DRAFT_130260</name>
</gene>
<reference evidence="17 18" key="1">
    <citation type="submission" date="2014-04" db="EMBL/GenBank/DDBJ databases">
        <title>Evolutionary Origins and Diversification of the Mycorrhizal Mutualists.</title>
        <authorList>
            <consortium name="DOE Joint Genome Institute"/>
            <consortium name="Mycorrhizal Genomics Consortium"/>
            <person name="Kohler A."/>
            <person name="Kuo A."/>
            <person name="Nagy L.G."/>
            <person name="Floudas D."/>
            <person name="Copeland A."/>
            <person name="Barry K.W."/>
            <person name="Cichocki N."/>
            <person name="Veneault-Fourrey C."/>
            <person name="LaButti K."/>
            <person name="Lindquist E.A."/>
            <person name="Lipzen A."/>
            <person name="Lundell T."/>
            <person name="Morin E."/>
            <person name="Murat C."/>
            <person name="Riley R."/>
            <person name="Ohm R."/>
            <person name="Sun H."/>
            <person name="Tunlid A."/>
            <person name="Henrissat B."/>
            <person name="Grigoriev I.V."/>
            <person name="Hibbett D.S."/>
            <person name="Martin F."/>
        </authorList>
    </citation>
    <scope>NUCLEOTIDE SEQUENCE [LARGE SCALE GENOMIC DNA]</scope>
    <source>
        <strain evidence="17 18">Koide BX008</strain>
    </source>
</reference>